<protein>
    <submittedName>
        <fullName evidence="1">Flavin mononucleotide phosphatase YbjI</fullName>
        <ecNumber evidence="1">3.1.3.-</ecNumber>
    </submittedName>
</protein>
<dbReference type="InterPro" id="IPR000150">
    <property type="entry name" value="Cof"/>
</dbReference>
<keyword evidence="1" id="KW-0378">Hydrolase</keyword>
<proteinExistence type="predicted"/>
<dbReference type="Pfam" id="PF08282">
    <property type="entry name" value="Hydrolase_3"/>
    <property type="match status" value="1"/>
</dbReference>
<reference evidence="1 2" key="1">
    <citation type="submission" date="2020-10" db="EMBL/GenBank/DDBJ databases">
        <title>Complete genome sequence of Corynebacterium massiliense DSM 45435, type strain of Corynebacterium massiliense.</title>
        <authorList>
            <person name="Busche T."/>
            <person name="Kalinowski J."/>
            <person name="Ruckert C."/>
        </authorList>
    </citation>
    <scope>NUCLEOTIDE SEQUENCE [LARGE SCALE GENOMIC DNA]</scope>
    <source>
        <strain evidence="1 2">DSM 45435</strain>
    </source>
</reference>
<dbReference type="Gene3D" id="3.30.1240.10">
    <property type="match status" value="1"/>
</dbReference>
<dbReference type="EC" id="3.1.3.-" evidence="1"/>
<dbReference type="SFLD" id="SFLDG01140">
    <property type="entry name" value="C2.B:_Phosphomannomutase_and_P"/>
    <property type="match status" value="1"/>
</dbReference>
<keyword evidence="2" id="KW-1185">Reference proteome</keyword>
<dbReference type="EMBL" id="CP063189">
    <property type="protein sequence ID" value="WCZ32151.1"/>
    <property type="molecule type" value="Genomic_DNA"/>
</dbReference>
<name>A0ABY7U623_9CORY</name>
<dbReference type="InterPro" id="IPR023214">
    <property type="entry name" value="HAD_sf"/>
</dbReference>
<dbReference type="SFLD" id="SFLDS00003">
    <property type="entry name" value="Haloacid_Dehalogenase"/>
    <property type="match status" value="1"/>
</dbReference>
<evidence type="ECO:0000313" key="1">
    <source>
        <dbReference type="EMBL" id="WCZ32151.1"/>
    </source>
</evidence>
<accession>A0ABY7U623</accession>
<dbReference type="InterPro" id="IPR006379">
    <property type="entry name" value="HAD-SF_hydro_IIB"/>
</dbReference>
<dbReference type="GO" id="GO:0016787">
    <property type="term" value="F:hydrolase activity"/>
    <property type="evidence" value="ECO:0007669"/>
    <property type="project" value="UniProtKB-KW"/>
</dbReference>
<dbReference type="Proteomes" id="UP001220064">
    <property type="component" value="Chromosome"/>
</dbReference>
<dbReference type="CDD" id="cd07518">
    <property type="entry name" value="HAD_YbiV-Like"/>
    <property type="match status" value="1"/>
</dbReference>
<organism evidence="1 2">
    <name type="scientific">Corynebacterium massiliense DSM 45435</name>
    <dbReference type="NCBI Taxonomy" id="1121364"/>
    <lineage>
        <taxon>Bacteria</taxon>
        <taxon>Bacillati</taxon>
        <taxon>Actinomycetota</taxon>
        <taxon>Actinomycetes</taxon>
        <taxon>Mycobacteriales</taxon>
        <taxon>Corynebacteriaceae</taxon>
        <taxon>Corynebacterium</taxon>
    </lineage>
</organism>
<dbReference type="NCBIfam" id="TIGR01484">
    <property type="entry name" value="HAD-SF-IIB"/>
    <property type="match status" value="1"/>
</dbReference>
<evidence type="ECO:0000313" key="2">
    <source>
        <dbReference type="Proteomes" id="UP001220064"/>
    </source>
</evidence>
<dbReference type="PANTHER" id="PTHR10000">
    <property type="entry name" value="PHOSPHOSERINE PHOSPHATASE"/>
    <property type="match status" value="1"/>
</dbReference>
<sequence length="279" mass="29887">MTSDHAHRSPAQCPRLIALDMDGTLLDGDGNIPEKFWDLLAAAQDRNIAIAPASGRQLATLRDMFSADTNGAVPSTFIAENGTVVFHRGEVIDTTPIAPDDVHRLLTAASNISAPHDIVLCSPECAFTTQGPSDAARKEMGNYYHALKEVDDLAAVADSETITKVATLCFDGTEEHVAPVYERELTGLNIAVSGQIWVDVMAEGADKGAALRHLADKLDIAIEETAAFGDFLNDYELLQAAGTAVAMDNGHQKLKDIADRIAPPNTEQGVIQVLEEWLG</sequence>
<dbReference type="SUPFAM" id="SSF56784">
    <property type="entry name" value="HAD-like"/>
    <property type="match status" value="1"/>
</dbReference>
<dbReference type="Gene3D" id="3.40.50.1000">
    <property type="entry name" value="HAD superfamily/HAD-like"/>
    <property type="match status" value="1"/>
</dbReference>
<dbReference type="InterPro" id="IPR036412">
    <property type="entry name" value="HAD-like_sf"/>
</dbReference>
<dbReference type="NCBIfam" id="TIGR00099">
    <property type="entry name" value="Cof-subfamily"/>
    <property type="match status" value="1"/>
</dbReference>
<dbReference type="PANTHER" id="PTHR10000:SF53">
    <property type="entry name" value="5-AMINO-6-(5-PHOSPHO-D-RIBITYLAMINO)URACIL PHOSPHATASE YBJI-RELATED"/>
    <property type="match status" value="1"/>
</dbReference>
<dbReference type="RefSeq" id="WP_022862827.1">
    <property type="nucleotide sequence ID" value="NZ_ATVG01000004.1"/>
</dbReference>
<gene>
    <name evidence="1" type="primary">ybjI</name>
    <name evidence="1" type="ORF">CMASS_03485</name>
</gene>